<dbReference type="GO" id="GO:0030148">
    <property type="term" value="P:sphingolipid biosynthetic process"/>
    <property type="evidence" value="ECO:0007669"/>
    <property type="project" value="TreeGrafter"/>
</dbReference>
<dbReference type="GO" id="GO:0005789">
    <property type="term" value="C:endoplasmic reticulum membrane"/>
    <property type="evidence" value="ECO:0007669"/>
    <property type="project" value="TreeGrafter"/>
</dbReference>
<evidence type="ECO:0000256" key="5">
    <source>
        <dbReference type="ARBA" id="ARBA00022989"/>
    </source>
</evidence>
<reference evidence="9" key="1">
    <citation type="journal article" date="2020" name="Nature">
        <title>Giant virus diversity and host interactions through global metagenomics.</title>
        <authorList>
            <person name="Schulz F."/>
            <person name="Roux S."/>
            <person name="Paez-Espino D."/>
            <person name="Jungbluth S."/>
            <person name="Walsh D.A."/>
            <person name="Denef V.J."/>
            <person name="McMahon K.D."/>
            <person name="Konstantinidis K.T."/>
            <person name="Eloe-Fadrosh E.A."/>
            <person name="Kyrpides N.C."/>
            <person name="Woyke T."/>
        </authorList>
    </citation>
    <scope>NUCLEOTIDE SEQUENCE</scope>
    <source>
        <strain evidence="9">GVMAG-S-1101171-111</strain>
    </source>
</reference>
<dbReference type="PANTHER" id="PTHR11157">
    <property type="entry name" value="FATTY ACID ACYL TRANSFERASE-RELATED"/>
    <property type="match status" value="1"/>
</dbReference>
<protein>
    <recommendedName>
        <fullName evidence="10">Very-long-chain 3-oxoacyl-CoA synthase</fullName>
    </recommendedName>
</protein>
<dbReference type="GO" id="GO:0009922">
    <property type="term" value="F:fatty acid elongase activity"/>
    <property type="evidence" value="ECO:0007669"/>
    <property type="project" value="InterPro"/>
</dbReference>
<keyword evidence="5 8" id="KW-1133">Transmembrane helix</keyword>
<evidence type="ECO:0000256" key="7">
    <source>
        <dbReference type="ARBA" id="ARBA00023136"/>
    </source>
</evidence>
<evidence type="ECO:0000256" key="2">
    <source>
        <dbReference type="ARBA" id="ARBA00022516"/>
    </source>
</evidence>
<feature type="transmembrane region" description="Helical" evidence="8">
    <location>
        <begin position="215"/>
        <end position="234"/>
    </location>
</feature>
<keyword evidence="7 8" id="KW-0472">Membrane</keyword>
<dbReference type="GO" id="GO:0042761">
    <property type="term" value="P:very long-chain fatty acid biosynthetic process"/>
    <property type="evidence" value="ECO:0007669"/>
    <property type="project" value="TreeGrafter"/>
</dbReference>
<dbReference type="GO" id="GO:0034625">
    <property type="term" value="P:fatty acid elongation, monounsaturated fatty acid"/>
    <property type="evidence" value="ECO:0007669"/>
    <property type="project" value="TreeGrafter"/>
</dbReference>
<dbReference type="GO" id="GO:0034626">
    <property type="term" value="P:fatty acid elongation, polyunsaturated fatty acid"/>
    <property type="evidence" value="ECO:0007669"/>
    <property type="project" value="TreeGrafter"/>
</dbReference>
<feature type="transmembrane region" description="Helical" evidence="8">
    <location>
        <begin position="54"/>
        <end position="73"/>
    </location>
</feature>
<keyword evidence="4 8" id="KW-0812">Transmembrane</keyword>
<evidence type="ECO:0000256" key="3">
    <source>
        <dbReference type="ARBA" id="ARBA00022679"/>
    </source>
</evidence>
<dbReference type="Pfam" id="PF01151">
    <property type="entry name" value="ELO"/>
    <property type="match status" value="1"/>
</dbReference>
<evidence type="ECO:0000256" key="8">
    <source>
        <dbReference type="SAM" id="Phobius"/>
    </source>
</evidence>
<dbReference type="GO" id="GO:0019367">
    <property type="term" value="P:fatty acid elongation, saturated fatty acid"/>
    <property type="evidence" value="ECO:0007669"/>
    <property type="project" value="TreeGrafter"/>
</dbReference>
<comment type="subcellular location">
    <subcellularLocation>
        <location evidence="1">Membrane</location>
        <topology evidence="1">Multi-pass membrane protein</topology>
    </subcellularLocation>
</comment>
<feature type="transmembrane region" description="Helical" evidence="8">
    <location>
        <begin position="15"/>
        <end position="34"/>
    </location>
</feature>
<organism evidence="9">
    <name type="scientific">viral metagenome</name>
    <dbReference type="NCBI Taxonomy" id="1070528"/>
    <lineage>
        <taxon>unclassified sequences</taxon>
        <taxon>metagenomes</taxon>
        <taxon>organismal metagenomes</taxon>
    </lineage>
</organism>
<dbReference type="InterPro" id="IPR002076">
    <property type="entry name" value="ELO_fam"/>
</dbReference>
<name>A0A6C0AS00_9ZZZZ</name>
<feature type="transmembrane region" description="Helical" evidence="8">
    <location>
        <begin position="148"/>
        <end position="170"/>
    </location>
</feature>
<feature type="transmembrane region" description="Helical" evidence="8">
    <location>
        <begin position="182"/>
        <end position="203"/>
    </location>
</feature>
<keyword evidence="6" id="KW-0443">Lipid metabolism</keyword>
<dbReference type="EMBL" id="MN740804">
    <property type="protein sequence ID" value="QHS82689.1"/>
    <property type="molecule type" value="Genomic_DNA"/>
</dbReference>
<evidence type="ECO:0000256" key="1">
    <source>
        <dbReference type="ARBA" id="ARBA00004141"/>
    </source>
</evidence>
<keyword evidence="3" id="KW-0808">Transferase</keyword>
<accession>A0A6C0AS00</accession>
<evidence type="ECO:0000256" key="4">
    <source>
        <dbReference type="ARBA" id="ARBA00022692"/>
    </source>
</evidence>
<evidence type="ECO:0000313" key="9">
    <source>
        <dbReference type="EMBL" id="QHS82689.1"/>
    </source>
</evidence>
<evidence type="ECO:0008006" key="10">
    <source>
        <dbReference type="Google" id="ProtNLM"/>
    </source>
</evidence>
<keyword evidence="2" id="KW-0444">Lipid biosynthesis</keyword>
<proteinExistence type="predicted"/>
<dbReference type="AlphaFoldDB" id="A0A6C0AS00"/>
<evidence type="ECO:0000256" key="6">
    <source>
        <dbReference type="ARBA" id="ARBA00023098"/>
    </source>
</evidence>
<sequence length="239" mass="28089">MSHLIDRHQQDIKDTSLVISMMFPAYATSCYLNLSKHSRWLKTIDPNTLHLFSIVHNFGLHTFSLYTFIHLFGTMLQHGIVNQPGYYFELPGVRTILWLFYLSKYYEYMDTVLLLAKGKKPIFLQKFHHCGAVIVWHLGYVFSMDGLFFASLINSGVHTIMYFYYLMSLYSNMRDVIKRYKFYITSAQVGQLAFGFVALPYFYYDIESLANKNVIIMFDIYIGCLLVLFTKFMVESYII</sequence>